<dbReference type="AlphaFoldDB" id="A0A438DL90"/>
<dbReference type="PANTHER" id="PTHR31221:SF377">
    <property type="entry name" value="WRKY TRANSCRIPTION FACTOR 51-RELATED"/>
    <property type="match status" value="1"/>
</dbReference>
<evidence type="ECO:0000313" key="9">
    <source>
        <dbReference type="Proteomes" id="UP000288805"/>
    </source>
</evidence>
<dbReference type="GO" id="GO:0003700">
    <property type="term" value="F:DNA-binding transcription factor activity"/>
    <property type="evidence" value="ECO:0007669"/>
    <property type="project" value="InterPro"/>
</dbReference>
<keyword evidence="4" id="KW-0804">Transcription</keyword>
<evidence type="ECO:0000256" key="5">
    <source>
        <dbReference type="ARBA" id="ARBA00023242"/>
    </source>
</evidence>
<dbReference type="PROSITE" id="PS50811">
    <property type="entry name" value="WRKY"/>
    <property type="match status" value="1"/>
</dbReference>
<comment type="caution">
    <text evidence="8">The sequence shown here is derived from an EMBL/GenBank/DDBJ whole genome shotgun (WGS) entry which is preliminary data.</text>
</comment>
<evidence type="ECO:0000259" key="7">
    <source>
        <dbReference type="PROSITE" id="PS50811"/>
    </source>
</evidence>
<feature type="domain" description="WRKY" evidence="7">
    <location>
        <begin position="47"/>
        <end position="113"/>
    </location>
</feature>
<evidence type="ECO:0000313" key="8">
    <source>
        <dbReference type="EMBL" id="RVW36096.1"/>
    </source>
</evidence>
<proteinExistence type="predicted"/>
<dbReference type="InterPro" id="IPR003657">
    <property type="entry name" value="WRKY_dom"/>
</dbReference>
<evidence type="ECO:0000256" key="6">
    <source>
        <dbReference type="SAM" id="MobiDB-lite"/>
    </source>
</evidence>
<dbReference type="InterPro" id="IPR036576">
    <property type="entry name" value="WRKY_dom_sf"/>
</dbReference>
<keyword evidence="3" id="KW-0238">DNA-binding</keyword>
<evidence type="ECO:0000256" key="1">
    <source>
        <dbReference type="ARBA" id="ARBA00004123"/>
    </source>
</evidence>
<dbReference type="Pfam" id="PF03106">
    <property type="entry name" value="WRKY"/>
    <property type="match status" value="1"/>
</dbReference>
<dbReference type="InterPro" id="IPR044810">
    <property type="entry name" value="WRKY_plant"/>
</dbReference>
<name>A0A438DL90_VITVI</name>
<dbReference type="FunFam" id="2.20.25.80:FF:000003">
    <property type="entry name" value="WRKY transcription factor 57"/>
    <property type="match status" value="1"/>
</dbReference>
<keyword evidence="2" id="KW-0805">Transcription regulation</keyword>
<dbReference type="GO" id="GO:0005634">
    <property type="term" value="C:nucleus"/>
    <property type="evidence" value="ECO:0007669"/>
    <property type="project" value="UniProtKB-SubCell"/>
</dbReference>
<dbReference type="Proteomes" id="UP000288805">
    <property type="component" value="Unassembled WGS sequence"/>
</dbReference>
<dbReference type="Gene3D" id="2.20.25.80">
    <property type="entry name" value="WRKY domain"/>
    <property type="match status" value="1"/>
</dbReference>
<dbReference type="PANTHER" id="PTHR31221">
    <property type="entry name" value="WRKY TRANSCRIPTION FACTOR PROTEIN 1-RELATED"/>
    <property type="match status" value="1"/>
</dbReference>
<evidence type="ECO:0000256" key="2">
    <source>
        <dbReference type="ARBA" id="ARBA00023015"/>
    </source>
</evidence>
<evidence type="ECO:0000256" key="3">
    <source>
        <dbReference type="ARBA" id="ARBA00023125"/>
    </source>
</evidence>
<dbReference type="SUPFAM" id="SSF118290">
    <property type="entry name" value="WRKY DNA-binding domain"/>
    <property type="match status" value="1"/>
</dbReference>
<protein>
    <submittedName>
        <fullName evidence="8">Putative WRKY transcription factor 51</fullName>
    </submittedName>
</protein>
<sequence length="136" mass="15629">MASGDYSQEEIMGGDIQFSSSATPTNGGVKRGGEDMGIRVFALRTRSEEDIMDDGFKWRKYGKKKIKSNPIYPRNYYRCSSRGCQVKKRVERDRDDSSYVITTYEGVHNHPTPRNHIALPINYWALQQTSSHPPFY</sequence>
<accession>A0A438DL90</accession>
<keyword evidence="5" id="KW-0539">Nucleus</keyword>
<dbReference type="SMART" id="SM00774">
    <property type="entry name" value="WRKY"/>
    <property type="match status" value="1"/>
</dbReference>
<feature type="region of interest" description="Disordered" evidence="6">
    <location>
        <begin position="12"/>
        <end position="33"/>
    </location>
</feature>
<evidence type="ECO:0000256" key="4">
    <source>
        <dbReference type="ARBA" id="ARBA00023163"/>
    </source>
</evidence>
<dbReference type="GO" id="GO:0043565">
    <property type="term" value="F:sequence-specific DNA binding"/>
    <property type="evidence" value="ECO:0007669"/>
    <property type="project" value="InterPro"/>
</dbReference>
<gene>
    <name evidence="8" type="primary">WRKY51_1</name>
    <name evidence="8" type="ORF">CK203_079702</name>
</gene>
<dbReference type="EMBL" id="QGNW01001582">
    <property type="protein sequence ID" value="RVW36096.1"/>
    <property type="molecule type" value="Genomic_DNA"/>
</dbReference>
<organism evidence="8 9">
    <name type="scientific">Vitis vinifera</name>
    <name type="common">Grape</name>
    <dbReference type="NCBI Taxonomy" id="29760"/>
    <lineage>
        <taxon>Eukaryota</taxon>
        <taxon>Viridiplantae</taxon>
        <taxon>Streptophyta</taxon>
        <taxon>Embryophyta</taxon>
        <taxon>Tracheophyta</taxon>
        <taxon>Spermatophyta</taxon>
        <taxon>Magnoliopsida</taxon>
        <taxon>eudicotyledons</taxon>
        <taxon>Gunneridae</taxon>
        <taxon>Pentapetalae</taxon>
        <taxon>rosids</taxon>
        <taxon>Vitales</taxon>
        <taxon>Vitaceae</taxon>
        <taxon>Viteae</taxon>
        <taxon>Vitis</taxon>
    </lineage>
</organism>
<feature type="compositionally biased region" description="Polar residues" evidence="6">
    <location>
        <begin position="17"/>
        <end position="26"/>
    </location>
</feature>
<reference evidence="8 9" key="1">
    <citation type="journal article" date="2018" name="PLoS Genet.">
        <title>Population sequencing reveals clonal diversity and ancestral inbreeding in the grapevine cultivar Chardonnay.</title>
        <authorList>
            <person name="Roach M.J."/>
            <person name="Johnson D.L."/>
            <person name="Bohlmann J."/>
            <person name="van Vuuren H.J."/>
            <person name="Jones S.J."/>
            <person name="Pretorius I.S."/>
            <person name="Schmidt S.A."/>
            <person name="Borneman A.R."/>
        </authorList>
    </citation>
    <scope>NUCLEOTIDE SEQUENCE [LARGE SCALE GENOMIC DNA]</scope>
    <source>
        <strain evidence="9">cv. Chardonnay</strain>
        <tissue evidence="8">Leaf</tissue>
    </source>
</reference>
<comment type="subcellular location">
    <subcellularLocation>
        <location evidence="1">Nucleus</location>
    </subcellularLocation>
</comment>